<evidence type="ECO:0000313" key="2">
    <source>
        <dbReference type="Proteomes" id="UP000789702"/>
    </source>
</evidence>
<sequence length="136" mass="15665">MPHSSGQLRGPYATTACTNCRRKHAKCSEEVTCTYCISHGLKCVYVKSVKKRGPKTTNKSNGFESNFNETVNIEQDHTFNSNEIQFSKFIPPYFNYGEELQPIQNEYQNFHAPREIIPFFKAITNNIMQNNYLDSP</sequence>
<accession>A0ACA9M8M7</accession>
<gene>
    <name evidence="1" type="ORF">DHETER_LOCUS6312</name>
</gene>
<organism evidence="1 2">
    <name type="scientific">Dentiscutata heterogama</name>
    <dbReference type="NCBI Taxonomy" id="1316150"/>
    <lineage>
        <taxon>Eukaryota</taxon>
        <taxon>Fungi</taxon>
        <taxon>Fungi incertae sedis</taxon>
        <taxon>Mucoromycota</taxon>
        <taxon>Glomeromycotina</taxon>
        <taxon>Glomeromycetes</taxon>
        <taxon>Diversisporales</taxon>
        <taxon>Gigasporaceae</taxon>
        <taxon>Dentiscutata</taxon>
    </lineage>
</organism>
<reference evidence="1" key="1">
    <citation type="submission" date="2021-06" db="EMBL/GenBank/DDBJ databases">
        <authorList>
            <person name="Kallberg Y."/>
            <person name="Tangrot J."/>
            <person name="Rosling A."/>
        </authorList>
    </citation>
    <scope>NUCLEOTIDE SEQUENCE</scope>
    <source>
        <strain evidence="1">IL203A</strain>
    </source>
</reference>
<comment type="caution">
    <text evidence="1">The sequence shown here is derived from an EMBL/GenBank/DDBJ whole genome shotgun (WGS) entry which is preliminary data.</text>
</comment>
<protein>
    <submittedName>
        <fullName evidence="1">11972_t:CDS:1</fullName>
    </submittedName>
</protein>
<feature type="non-terminal residue" evidence="1">
    <location>
        <position position="136"/>
    </location>
</feature>
<evidence type="ECO:0000313" key="1">
    <source>
        <dbReference type="EMBL" id="CAG8577166.1"/>
    </source>
</evidence>
<dbReference type="Proteomes" id="UP000789702">
    <property type="component" value="Unassembled WGS sequence"/>
</dbReference>
<dbReference type="EMBL" id="CAJVPU010007834">
    <property type="protein sequence ID" value="CAG8577166.1"/>
    <property type="molecule type" value="Genomic_DNA"/>
</dbReference>
<proteinExistence type="predicted"/>
<keyword evidence="2" id="KW-1185">Reference proteome</keyword>
<name>A0ACA9M8M7_9GLOM</name>